<dbReference type="Pfam" id="PF00251">
    <property type="entry name" value="Glyco_hydro_32N"/>
    <property type="match status" value="1"/>
</dbReference>
<dbReference type="Gene3D" id="2.115.10.20">
    <property type="entry name" value="Glycosyl hydrolase domain, family 43"/>
    <property type="match status" value="1"/>
</dbReference>
<dbReference type="Proteomes" id="UP001527099">
    <property type="component" value="Unassembled WGS sequence"/>
</dbReference>
<evidence type="ECO:0000259" key="7">
    <source>
        <dbReference type="Pfam" id="PF08244"/>
    </source>
</evidence>
<evidence type="ECO:0000313" key="8">
    <source>
        <dbReference type="EMBL" id="MCY9693631.1"/>
    </source>
</evidence>
<dbReference type="InterPro" id="IPR013189">
    <property type="entry name" value="Glyco_hydro_32_C"/>
</dbReference>
<feature type="domain" description="Glycosyl hydrolase family 32 N-terminal" evidence="6">
    <location>
        <begin position="9"/>
        <end position="304"/>
    </location>
</feature>
<dbReference type="PANTHER" id="PTHR43101:SF1">
    <property type="entry name" value="BETA-FRUCTOSIDASE"/>
    <property type="match status" value="1"/>
</dbReference>
<evidence type="ECO:0000256" key="4">
    <source>
        <dbReference type="ARBA" id="ARBA00023295"/>
    </source>
</evidence>
<dbReference type="SUPFAM" id="SSF49899">
    <property type="entry name" value="Concanavalin A-like lectins/glucanases"/>
    <property type="match status" value="1"/>
</dbReference>
<evidence type="ECO:0000256" key="1">
    <source>
        <dbReference type="ARBA" id="ARBA00009902"/>
    </source>
</evidence>
<organism evidence="8 9">
    <name type="scientific">Paenibacillus alginolyticus</name>
    <dbReference type="NCBI Taxonomy" id="59839"/>
    <lineage>
        <taxon>Bacteria</taxon>
        <taxon>Bacillati</taxon>
        <taxon>Bacillota</taxon>
        <taxon>Bacilli</taxon>
        <taxon>Bacillales</taxon>
        <taxon>Paenibacillaceae</taxon>
        <taxon>Paenibacillus</taxon>
    </lineage>
</organism>
<evidence type="ECO:0000256" key="5">
    <source>
        <dbReference type="RuleBase" id="RU362110"/>
    </source>
</evidence>
<evidence type="ECO:0000256" key="2">
    <source>
        <dbReference type="ARBA" id="ARBA00012758"/>
    </source>
</evidence>
<dbReference type="Pfam" id="PF08244">
    <property type="entry name" value="Glyco_hydro_32C"/>
    <property type="match status" value="1"/>
</dbReference>
<protein>
    <recommendedName>
        <fullName evidence="2">beta-fructofuranosidase</fullName>
        <ecNumber evidence="2">3.2.1.26</ecNumber>
    </recommendedName>
</protein>
<dbReference type="PANTHER" id="PTHR43101">
    <property type="entry name" value="BETA-FRUCTOSIDASE"/>
    <property type="match status" value="1"/>
</dbReference>
<reference evidence="8 9" key="1">
    <citation type="submission" date="2022-05" db="EMBL/GenBank/DDBJ databases">
        <title>Genome Sequencing of Bee-Associated Microbes.</title>
        <authorList>
            <person name="Dunlap C."/>
        </authorList>
    </citation>
    <scope>NUCLEOTIDE SEQUENCE [LARGE SCALE GENOMIC DNA]</scope>
    <source>
        <strain evidence="8 9">NRRL B-14421</strain>
    </source>
</reference>
<dbReference type="EC" id="3.2.1.26" evidence="2"/>
<feature type="domain" description="Glycosyl hydrolase family 32 C-terminal" evidence="7">
    <location>
        <begin position="329"/>
        <end position="459"/>
    </location>
</feature>
<evidence type="ECO:0000259" key="6">
    <source>
        <dbReference type="Pfam" id="PF00251"/>
    </source>
</evidence>
<keyword evidence="9" id="KW-1185">Reference proteome</keyword>
<dbReference type="RefSeq" id="WP_268615279.1">
    <property type="nucleotide sequence ID" value="NZ_JAMDMX010000038.1"/>
</dbReference>
<dbReference type="EMBL" id="JAMDMX010000038">
    <property type="protein sequence ID" value="MCY9693631.1"/>
    <property type="molecule type" value="Genomic_DNA"/>
</dbReference>
<comment type="caution">
    <text evidence="8">The sequence shown here is derived from an EMBL/GenBank/DDBJ whole genome shotgun (WGS) entry which is preliminary data.</text>
</comment>
<accession>A0ABT4GBR1</accession>
<name>A0ABT4GBR1_9BACL</name>
<proteinExistence type="inferred from homology"/>
<dbReference type="CDD" id="cd08996">
    <property type="entry name" value="GH32_FFase"/>
    <property type="match status" value="1"/>
</dbReference>
<dbReference type="InterPro" id="IPR001362">
    <property type="entry name" value="Glyco_hydro_32"/>
</dbReference>
<dbReference type="Gene3D" id="2.60.120.560">
    <property type="entry name" value="Exo-inulinase, domain 1"/>
    <property type="match status" value="1"/>
</dbReference>
<evidence type="ECO:0000313" key="9">
    <source>
        <dbReference type="Proteomes" id="UP001527099"/>
    </source>
</evidence>
<keyword evidence="3 5" id="KW-0378">Hydrolase</keyword>
<keyword evidence="4 5" id="KW-0326">Glycosidase</keyword>
<dbReference type="InterPro" id="IPR051214">
    <property type="entry name" value="GH32_Enzymes"/>
</dbReference>
<dbReference type="InterPro" id="IPR013148">
    <property type="entry name" value="Glyco_hydro_32_N"/>
</dbReference>
<dbReference type="InterPro" id="IPR023296">
    <property type="entry name" value="Glyco_hydro_beta-prop_sf"/>
</dbReference>
<dbReference type="GO" id="GO:0016787">
    <property type="term" value="F:hydrolase activity"/>
    <property type="evidence" value="ECO:0007669"/>
    <property type="project" value="UniProtKB-KW"/>
</dbReference>
<gene>
    <name evidence="8" type="ORF">M5X19_12090</name>
</gene>
<sequence length="464" mass="52696">MNTNKPTYHFTAKSGWINDPNGPIHVNGEYHVFYQHNPFGDEWGTIHWGHSKSKDLVHWEHLPLALYPSLEQGEEHCFSGCTVMAGGKPAILYTSIGGGERNSKTGAQQWLAFGSDDLIHWEKSPANPILKSEIHGDMVIEEWRDPYVWEMDGSWFMVCGGTHNNRGCAVLYRSNDLLSWEFLGITADGPERVWECPNLFQLGSKWVLTYSPDEEDNRVRYKIGVLTKEYRFIEEYTGILDYGGREGFYAATTCKDENGRRILFSWMPDSARGSSKEISGWSGAHNVPRLLSLNEETQRLHIEPIPELQSLHGEHWSLGSGWIEGDMVKGIKGKALELSVIIDRQQSSGIFGMSLFGSPDSEEETLLEIDFKSLKVVLDRSRSSKDLDVHRHEVTADLSQVNGDDLLLRVFIDHSTIEVFIQNEIAMSARVYPTRHDSEHVRIYANDGNMYLKSLDAWHMKSSC</sequence>
<evidence type="ECO:0000256" key="3">
    <source>
        <dbReference type="ARBA" id="ARBA00022801"/>
    </source>
</evidence>
<dbReference type="InterPro" id="IPR013320">
    <property type="entry name" value="ConA-like_dom_sf"/>
</dbReference>
<dbReference type="SUPFAM" id="SSF75005">
    <property type="entry name" value="Arabinanase/levansucrase/invertase"/>
    <property type="match status" value="1"/>
</dbReference>
<dbReference type="SMART" id="SM00640">
    <property type="entry name" value="Glyco_32"/>
    <property type="match status" value="1"/>
</dbReference>
<comment type="similarity">
    <text evidence="1 5">Belongs to the glycosyl hydrolase 32 family.</text>
</comment>